<gene>
    <name evidence="1" type="ORF">NCTC5798_06101</name>
</gene>
<name>A0A379Y1S1_SALET</name>
<dbReference type="EMBL" id="UGXK01000002">
    <property type="protein sequence ID" value="SUI39660.1"/>
    <property type="molecule type" value="Genomic_DNA"/>
</dbReference>
<sequence>MALKVAIERIIDAGFIIPVTPDQLAVVVAVIQDDNLKMACCLEVFDIDVLVTGRNYASLSQRYR</sequence>
<proteinExistence type="predicted"/>
<evidence type="ECO:0000313" key="1">
    <source>
        <dbReference type="EMBL" id="SUI39660.1"/>
    </source>
</evidence>
<evidence type="ECO:0000313" key="2">
    <source>
        <dbReference type="Proteomes" id="UP000255534"/>
    </source>
</evidence>
<protein>
    <submittedName>
        <fullName evidence="1">Uncharacterized protein</fullName>
    </submittedName>
</protein>
<dbReference type="AlphaFoldDB" id="A0A379Y1S1"/>
<accession>A0A379Y1S1</accession>
<organism evidence="1 2">
    <name type="scientific">Salmonella enterica I</name>
    <dbReference type="NCBI Taxonomy" id="59201"/>
    <lineage>
        <taxon>Bacteria</taxon>
        <taxon>Pseudomonadati</taxon>
        <taxon>Pseudomonadota</taxon>
        <taxon>Gammaproteobacteria</taxon>
        <taxon>Enterobacterales</taxon>
        <taxon>Enterobacteriaceae</taxon>
        <taxon>Salmonella</taxon>
    </lineage>
</organism>
<reference evidence="1 2" key="1">
    <citation type="submission" date="2018-06" db="EMBL/GenBank/DDBJ databases">
        <authorList>
            <consortium name="Pathogen Informatics"/>
            <person name="Doyle S."/>
        </authorList>
    </citation>
    <scope>NUCLEOTIDE SEQUENCE [LARGE SCALE GENOMIC DNA]</scope>
    <source>
        <strain evidence="1 2">NCTC5798</strain>
    </source>
</reference>
<dbReference type="Proteomes" id="UP000255534">
    <property type="component" value="Unassembled WGS sequence"/>
</dbReference>